<gene>
    <name evidence="4" type="ORF">M427DRAFT_61321</name>
</gene>
<protein>
    <submittedName>
        <fullName evidence="4">Uncharacterized protein</fullName>
    </submittedName>
</protein>
<organism evidence="4 5">
    <name type="scientific">Gonapodya prolifera (strain JEL478)</name>
    <name type="common">Monoblepharis prolifera</name>
    <dbReference type="NCBI Taxonomy" id="1344416"/>
    <lineage>
        <taxon>Eukaryota</taxon>
        <taxon>Fungi</taxon>
        <taxon>Fungi incertae sedis</taxon>
        <taxon>Chytridiomycota</taxon>
        <taxon>Chytridiomycota incertae sedis</taxon>
        <taxon>Monoblepharidomycetes</taxon>
        <taxon>Monoblepharidales</taxon>
        <taxon>Gonapodyaceae</taxon>
        <taxon>Gonapodya</taxon>
    </lineage>
</organism>
<evidence type="ECO:0000256" key="1">
    <source>
        <dbReference type="ARBA" id="ARBA00022737"/>
    </source>
</evidence>
<dbReference type="Gene3D" id="1.25.40.20">
    <property type="entry name" value="Ankyrin repeat-containing domain"/>
    <property type="match status" value="1"/>
</dbReference>
<dbReference type="PANTHER" id="PTHR24123">
    <property type="entry name" value="ANKYRIN REPEAT-CONTAINING"/>
    <property type="match status" value="1"/>
</dbReference>
<dbReference type="Proteomes" id="UP000070544">
    <property type="component" value="Unassembled WGS sequence"/>
</dbReference>
<reference evidence="4 5" key="1">
    <citation type="journal article" date="2015" name="Genome Biol. Evol.">
        <title>Phylogenomic analyses indicate that early fungi evolved digesting cell walls of algal ancestors of land plants.</title>
        <authorList>
            <person name="Chang Y."/>
            <person name="Wang S."/>
            <person name="Sekimoto S."/>
            <person name="Aerts A.L."/>
            <person name="Choi C."/>
            <person name="Clum A."/>
            <person name="LaButti K.M."/>
            <person name="Lindquist E.A."/>
            <person name="Yee Ngan C."/>
            <person name="Ohm R.A."/>
            <person name="Salamov A.A."/>
            <person name="Grigoriev I.V."/>
            <person name="Spatafora J.W."/>
            <person name="Berbee M.L."/>
        </authorList>
    </citation>
    <scope>NUCLEOTIDE SEQUENCE [LARGE SCALE GENOMIC DNA]</scope>
    <source>
        <strain evidence="4 5">JEL478</strain>
    </source>
</reference>
<feature type="repeat" description="ANK" evidence="3">
    <location>
        <begin position="58"/>
        <end position="90"/>
    </location>
</feature>
<accession>A0A139A2J8</accession>
<evidence type="ECO:0000256" key="3">
    <source>
        <dbReference type="PROSITE-ProRule" id="PRU00023"/>
    </source>
</evidence>
<dbReference type="InterPro" id="IPR036770">
    <property type="entry name" value="Ankyrin_rpt-contain_sf"/>
</dbReference>
<dbReference type="STRING" id="1344416.A0A139A2J8"/>
<sequence length="132" mass="14503">MHELALKYACTFGHSDAVKFLLQRGARDDRGHTLNAAVQFGEARTARPLLQSLPYEPSASSFLESAADLGHADVVEVLLDSGASMDEDSNDVIQMVAENGHKVMLRVFQVRGVDVDKVLVGERQRRCSCFVL</sequence>
<dbReference type="SUPFAM" id="SSF48403">
    <property type="entry name" value="Ankyrin repeat"/>
    <property type="match status" value="1"/>
</dbReference>
<proteinExistence type="predicted"/>
<dbReference type="PANTHER" id="PTHR24123:SF33">
    <property type="entry name" value="PROTEIN HOS4"/>
    <property type="match status" value="1"/>
</dbReference>
<dbReference type="Pfam" id="PF00023">
    <property type="entry name" value="Ank"/>
    <property type="match status" value="1"/>
</dbReference>
<name>A0A139A2J8_GONPJ</name>
<evidence type="ECO:0000313" key="4">
    <source>
        <dbReference type="EMBL" id="KXS10964.1"/>
    </source>
</evidence>
<keyword evidence="1" id="KW-0677">Repeat</keyword>
<dbReference type="PROSITE" id="PS50088">
    <property type="entry name" value="ANK_REPEAT"/>
    <property type="match status" value="1"/>
</dbReference>
<dbReference type="InterPro" id="IPR051165">
    <property type="entry name" value="Multifunctional_ANK_Repeat"/>
</dbReference>
<keyword evidence="5" id="KW-1185">Reference proteome</keyword>
<keyword evidence="2 3" id="KW-0040">ANK repeat</keyword>
<dbReference type="InterPro" id="IPR002110">
    <property type="entry name" value="Ankyrin_rpt"/>
</dbReference>
<dbReference type="OrthoDB" id="76098at2759"/>
<dbReference type="SMART" id="SM00248">
    <property type="entry name" value="ANK"/>
    <property type="match status" value="3"/>
</dbReference>
<dbReference type="EMBL" id="KQ965811">
    <property type="protein sequence ID" value="KXS10964.1"/>
    <property type="molecule type" value="Genomic_DNA"/>
</dbReference>
<evidence type="ECO:0000313" key="5">
    <source>
        <dbReference type="Proteomes" id="UP000070544"/>
    </source>
</evidence>
<dbReference type="AlphaFoldDB" id="A0A139A2J8"/>
<evidence type="ECO:0000256" key="2">
    <source>
        <dbReference type="ARBA" id="ARBA00023043"/>
    </source>
</evidence>
<dbReference type="PROSITE" id="PS50297">
    <property type="entry name" value="ANK_REP_REGION"/>
    <property type="match status" value="1"/>
</dbReference>